<evidence type="ECO:0000313" key="3">
    <source>
        <dbReference type="Proteomes" id="UP000017081"/>
    </source>
</evidence>
<feature type="signal peptide" evidence="1">
    <location>
        <begin position="1"/>
        <end position="18"/>
    </location>
</feature>
<evidence type="ECO:0008006" key="4">
    <source>
        <dbReference type="Google" id="ProtNLM"/>
    </source>
</evidence>
<keyword evidence="3" id="KW-1185">Reference proteome</keyword>
<organism evidence="2 3">
    <name type="scientific">Cetobacterium somerae ATCC BAA-474</name>
    <dbReference type="NCBI Taxonomy" id="1319815"/>
    <lineage>
        <taxon>Bacteria</taxon>
        <taxon>Fusobacteriati</taxon>
        <taxon>Fusobacteriota</taxon>
        <taxon>Fusobacteriia</taxon>
        <taxon>Fusobacteriales</taxon>
        <taxon>Fusobacteriaceae</taxon>
        <taxon>Cetobacterium</taxon>
    </lineage>
</organism>
<protein>
    <recommendedName>
        <fullName evidence="4">Transglutaminase-like domain-containing protein</fullName>
    </recommendedName>
</protein>
<reference evidence="2 3" key="1">
    <citation type="submission" date="2013-08" db="EMBL/GenBank/DDBJ databases">
        <authorList>
            <person name="Weinstock G."/>
            <person name="Sodergren E."/>
            <person name="Wylie T."/>
            <person name="Fulton L."/>
            <person name="Fulton R."/>
            <person name="Fronick C."/>
            <person name="O'Laughlin M."/>
            <person name="Godfrey J."/>
            <person name="Miner T."/>
            <person name="Herter B."/>
            <person name="Appelbaum E."/>
            <person name="Cordes M."/>
            <person name="Lek S."/>
            <person name="Wollam A."/>
            <person name="Pepin K.H."/>
            <person name="Palsikar V.B."/>
            <person name="Mitreva M."/>
            <person name="Wilson R.K."/>
        </authorList>
    </citation>
    <scope>NUCLEOTIDE SEQUENCE [LARGE SCALE GENOMIC DNA]</scope>
    <source>
        <strain evidence="2 3">ATCC BAA-474</strain>
    </source>
</reference>
<gene>
    <name evidence="2" type="ORF">HMPREF0202_00507</name>
</gene>
<dbReference type="PATRIC" id="fig|1319815.3.peg.485"/>
<evidence type="ECO:0000313" key="2">
    <source>
        <dbReference type="EMBL" id="ERT69579.1"/>
    </source>
</evidence>
<dbReference type="HOGENOM" id="CLU_051802_0_0_0"/>
<dbReference type="eggNOG" id="ENOG50306Q4">
    <property type="taxonomic scope" value="Bacteria"/>
</dbReference>
<accession>U7VEK8</accession>
<keyword evidence="1" id="KW-0732">Signal</keyword>
<sequence>MKNKILLTLILLNLTAFAATEPSSAIEKLKLQELAKTYPKEKIEKSLKGYKNIKTESSESLSHKAVLVDLNITSVEMLNQKNYSSITEYVSDFLDNNENSLGNISDKNIFEKVLVKWNNVVPAKDNLLLEKLNVALANGLMTGYNLKNINNYANFDKNLSVSYGHNDITHAIQLIALLKGEGVDAKVQLEPKTSAFLHNPNWGAPNYTHIILEDGKIVVTPTEYDLKFQFSNNNDKIKFTKLIDLYAKKDSKDQEGLIYKSWWQPFIQTDKIEGYQMLISHLVKNGDFEANVLTLPKNSKAFIDFMKKGSNLKVTTQEIWVNPAFYRFMEGDYK</sequence>
<name>U7VEK8_9FUSO</name>
<dbReference type="RefSeq" id="WP_023050054.1">
    <property type="nucleotide sequence ID" value="NZ_CP173060.2"/>
</dbReference>
<proteinExistence type="predicted"/>
<comment type="caution">
    <text evidence="2">The sequence shown here is derived from an EMBL/GenBank/DDBJ whole genome shotgun (WGS) entry which is preliminary data.</text>
</comment>
<dbReference type="AlphaFoldDB" id="U7VEK8"/>
<dbReference type="Proteomes" id="UP000017081">
    <property type="component" value="Unassembled WGS sequence"/>
</dbReference>
<dbReference type="EMBL" id="AXZF01000018">
    <property type="protein sequence ID" value="ERT69579.1"/>
    <property type="molecule type" value="Genomic_DNA"/>
</dbReference>
<evidence type="ECO:0000256" key="1">
    <source>
        <dbReference type="SAM" id="SignalP"/>
    </source>
</evidence>
<feature type="chain" id="PRO_5004689270" description="Transglutaminase-like domain-containing protein" evidence="1">
    <location>
        <begin position="19"/>
        <end position="334"/>
    </location>
</feature>